<dbReference type="SUPFAM" id="SSF56112">
    <property type="entry name" value="Protein kinase-like (PK-like)"/>
    <property type="match status" value="1"/>
</dbReference>
<proteinExistence type="predicted"/>
<dbReference type="PROSITE" id="PS50011">
    <property type="entry name" value="PROTEIN_KINASE_DOM"/>
    <property type="match status" value="1"/>
</dbReference>
<evidence type="ECO:0000256" key="4">
    <source>
        <dbReference type="ARBA" id="ARBA00022741"/>
    </source>
</evidence>
<sequence length="629" mass="69050">MEGELTIMNLQSGMILARRYRILRELGRGGMSTVFLARDEHFPHVQRLCALKIIRASEDPTLAELQRIAFEREASLLATLRHPAIPQVYDFFYEDGRCCLVLEYIDGEDLERYLARLGSPIPEPLLIEWTLELLDVLEYLHSQHPQPIVFRDLKPSNIMRRQDGSLCLIDFGIARLFQPQTRGTMIGTEGYAPPEQYRGVADPRSDLYALGATLYHLATGIDPRDQPPFSLTERPPRSVNPALSSSFEAIILRALAYDPAERFPSASAMAQAVRALREPLADPPHPRPPSLTRPALGAEGSFRIRWSFRTSDEVRGSPLLTDDLVVFGSYDGTLYALDARTGYLRWRFPTGRGIATTPCDLGGAIVFGSDDGAIYCLERNEGAFLWRYRTAGPVRASPTAAGEFVAIGSDDGFLYVLASNSGGLIWRWQAGGPVRATPLVVSDRVVIAADDGTITLRVLSDGQLLWRSRLLAPIWSRPVLDGTNLIVASLDGTVMCLPLEGGDPLWVKHFDDAFVASAVLWGKLLILAGNAGHIFACYPQSGEVVWELDVEGRIASTPVPYRATLLVATGTGKLLSITQNGEIVRTDDLGTPIVATPAIDGSLVYIGALDGRLYALDLTEREEPSACYA</sequence>
<evidence type="ECO:0000256" key="9">
    <source>
        <dbReference type="PROSITE-ProRule" id="PRU10141"/>
    </source>
</evidence>
<dbReference type="Pfam" id="PF13570">
    <property type="entry name" value="Beta-prop_ACSF4"/>
    <property type="match status" value="1"/>
</dbReference>
<accession>A0A7C1G143</accession>
<dbReference type="SUPFAM" id="SSF50998">
    <property type="entry name" value="Quinoprotein alcohol dehydrogenase-like"/>
    <property type="match status" value="2"/>
</dbReference>
<name>A0A7C1G143_THERO</name>
<evidence type="ECO:0000259" key="10">
    <source>
        <dbReference type="PROSITE" id="PS50011"/>
    </source>
</evidence>
<evidence type="ECO:0000256" key="1">
    <source>
        <dbReference type="ARBA" id="ARBA00012513"/>
    </source>
</evidence>
<keyword evidence="4 9" id="KW-0547">Nucleotide-binding</keyword>
<dbReference type="SMART" id="SM00220">
    <property type="entry name" value="S_TKc"/>
    <property type="match status" value="1"/>
</dbReference>
<dbReference type="PANTHER" id="PTHR24363">
    <property type="entry name" value="SERINE/THREONINE PROTEIN KINASE"/>
    <property type="match status" value="1"/>
</dbReference>
<dbReference type="EC" id="2.7.11.1" evidence="1"/>
<protein>
    <recommendedName>
        <fullName evidence="1">non-specific serine/threonine protein kinase</fullName>
        <ecNumber evidence="1">2.7.11.1</ecNumber>
    </recommendedName>
</protein>
<organism evidence="11">
    <name type="scientific">Thermomicrobium roseum</name>
    <dbReference type="NCBI Taxonomy" id="500"/>
    <lineage>
        <taxon>Bacteria</taxon>
        <taxon>Pseudomonadati</taxon>
        <taxon>Thermomicrobiota</taxon>
        <taxon>Thermomicrobia</taxon>
        <taxon>Thermomicrobiales</taxon>
        <taxon>Thermomicrobiaceae</taxon>
        <taxon>Thermomicrobium</taxon>
    </lineage>
</organism>
<comment type="caution">
    <text evidence="11">The sequence shown here is derived from an EMBL/GenBank/DDBJ whole genome shotgun (WGS) entry which is preliminary data.</text>
</comment>
<dbReference type="AlphaFoldDB" id="A0A7C1G143"/>
<evidence type="ECO:0000256" key="8">
    <source>
        <dbReference type="ARBA" id="ARBA00048679"/>
    </source>
</evidence>
<dbReference type="Gene3D" id="2.130.10.10">
    <property type="entry name" value="YVTN repeat-like/Quinoprotein amine dehydrogenase"/>
    <property type="match status" value="2"/>
</dbReference>
<dbReference type="Pfam" id="PF13360">
    <property type="entry name" value="PQQ_2"/>
    <property type="match status" value="1"/>
</dbReference>
<gene>
    <name evidence="11" type="ORF">ENP47_04465</name>
</gene>
<dbReference type="InterPro" id="IPR000719">
    <property type="entry name" value="Prot_kinase_dom"/>
</dbReference>
<dbReference type="GO" id="GO:0004674">
    <property type="term" value="F:protein serine/threonine kinase activity"/>
    <property type="evidence" value="ECO:0007669"/>
    <property type="project" value="UniProtKB-KW"/>
</dbReference>
<dbReference type="InterPro" id="IPR018391">
    <property type="entry name" value="PQQ_b-propeller_rpt"/>
</dbReference>
<dbReference type="InterPro" id="IPR017441">
    <property type="entry name" value="Protein_kinase_ATP_BS"/>
</dbReference>
<dbReference type="InterPro" id="IPR015943">
    <property type="entry name" value="WD40/YVTN_repeat-like_dom_sf"/>
</dbReference>
<feature type="domain" description="Protein kinase" evidence="10">
    <location>
        <begin position="20"/>
        <end position="281"/>
    </location>
</feature>
<reference evidence="11" key="1">
    <citation type="journal article" date="2020" name="mSystems">
        <title>Genome- and Community-Level Interaction Insights into Carbon Utilization and Element Cycling Functions of Hydrothermarchaeota in Hydrothermal Sediment.</title>
        <authorList>
            <person name="Zhou Z."/>
            <person name="Liu Y."/>
            <person name="Xu W."/>
            <person name="Pan J."/>
            <person name="Luo Z.H."/>
            <person name="Li M."/>
        </authorList>
    </citation>
    <scope>NUCLEOTIDE SEQUENCE [LARGE SCALE GENOMIC DNA]</scope>
    <source>
        <strain evidence="11">SpSt-222</strain>
    </source>
</reference>
<dbReference type="Gene3D" id="1.10.510.10">
    <property type="entry name" value="Transferase(Phosphotransferase) domain 1"/>
    <property type="match status" value="1"/>
</dbReference>
<evidence type="ECO:0000256" key="3">
    <source>
        <dbReference type="ARBA" id="ARBA00022679"/>
    </source>
</evidence>
<evidence type="ECO:0000256" key="5">
    <source>
        <dbReference type="ARBA" id="ARBA00022777"/>
    </source>
</evidence>
<comment type="catalytic activity">
    <reaction evidence="8">
        <text>L-seryl-[protein] + ATP = O-phospho-L-seryl-[protein] + ADP + H(+)</text>
        <dbReference type="Rhea" id="RHEA:17989"/>
        <dbReference type="Rhea" id="RHEA-COMP:9863"/>
        <dbReference type="Rhea" id="RHEA-COMP:11604"/>
        <dbReference type="ChEBI" id="CHEBI:15378"/>
        <dbReference type="ChEBI" id="CHEBI:29999"/>
        <dbReference type="ChEBI" id="CHEBI:30616"/>
        <dbReference type="ChEBI" id="CHEBI:83421"/>
        <dbReference type="ChEBI" id="CHEBI:456216"/>
        <dbReference type="EC" id="2.7.11.1"/>
    </reaction>
</comment>
<evidence type="ECO:0000313" key="11">
    <source>
        <dbReference type="EMBL" id="HEF64838.1"/>
    </source>
</evidence>
<dbReference type="CDD" id="cd14014">
    <property type="entry name" value="STKc_PknB_like"/>
    <property type="match status" value="1"/>
</dbReference>
<evidence type="ECO:0000256" key="7">
    <source>
        <dbReference type="ARBA" id="ARBA00047899"/>
    </source>
</evidence>
<keyword evidence="6 9" id="KW-0067">ATP-binding</keyword>
<dbReference type="InterPro" id="IPR011009">
    <property type="entry name" value="Kinase-like_dom_sf"/>
</dbReference>
<dbReference type="Pfam" id="PF00069">
    <property type="entry name" value="Pkinase"/>
    <property type="match status" value="1"/>
</dbReference>
<dbReference type="EMBL" id="DSJL01000009">
    <property type="protein sequence ID" value="HEF64838.1"/>
    <property type="molecule type" value="Genomic_DNA"/>
</dbReference>
<keyword evidence="3" id="KW-0808">Transferase</keyword>
<dbReference type="PROSITE" id="PS00107">
    <property type="entry name" value="PROTEIN_KINASE_ATP"/>
    <property type="match status" value="1"/>
</dbReference>
<dbReference type="GO" id="GO:0005524">
    <property type="term" value="F:ATP binding"/>
    <property type="evidence" value="ECO:0007669"/>
    <property type="project" value="UniProtKB-UniRule"/>
</dbReference>
<evidence type="ECO:0000256" key="2">
    <source>
        <dbReference type="ARBA" id="ARBA00022527"/>
    </source>
</evidence>
<dbReference type="InterPro" id="IPR011047">
    <property type="entry name" value="Quinoprotein_ADH-like_sf"/>
</dbReference>
<dbReference type="Gene3D" id="3.30.200.20">
    <property type="entry name" value="Phosphorylase Kinase, domain 1"/>
    <property type="match status" value="1"/>
</dbReference>
<dbReference type="PANTHER" id="PTHR24363:SF0">
    <property type="entry name" value="SERINE_THREONINE KINASE LIKE DOMAIN CONTAINING 1"/>
    <property type="match status" value="1"/>
</dbReference>
<feature type="binding site" evidence="9">
    <location>
        <position position="52"/>
    </location>
    <ligand>
        <name>ATP</name>
        <dbReference type="ChEBI" id="CHEBI:30616"/>
    </ligand>
</feature>
<dbReference type="InterPro" id="IPR002372">
    <property type="entry name" value="PQQ_rpt_dom"/>
</dbReference>
<dbReference type="SMART" id="SM00564">
    <property type="entry name" value="PQQ"/>
    <property type="match status" value="7"/>
</dbReference>
<comment type="catalytic activity">
    <reaction evidence="7">
        <text>L-threonyl-[protein] + ATP = O-phospho-L-threonyl-[protein] + ADP + H(+)</text>
        <dbReference type="Rhea" id="RHEA:46608"/>
        <dbReference type="Rhea" id="RHEA-COMP:11060"/>
        <dbReference type="Rhea" id="RHEA-COMP:11605"/>
        <dbReference type="ChEBI" id="CHEBI:15378"/>
        <dbReference type="ChEBI" id="CHEBI:30013"/>
        <dbReference type="ChEBI" id="CHEBI:30616"/>
        <dbReference type="ChEBI" id="CHEBI:61977"/>
        <dbReference type="ChEBI" id="CHEBI:456216"/>
        <dbReference type="EC" id="2.7.11.1"/>
    </reaction>
</comment>
<evidence type="ECO:0000256" key="6">
    <source>
        <dbReference type="ARBA" id="ARBA00022840"/>
    </source>
</evidence>
<keyword evidence="5 11" id="KW-0418">Kinase</keyword>
<keyword evidence="2" id="KW-0723">Serine/threonine-protein kinase</keyword>